<name>A0A413T594_9BACT</name>
<proteinExistence type="predicted"/>
<feature type="region of interest" description="Disordered" evidence="1">
    <location>
        <begin position="154"/>
        <end position="178"/>
    </location>
</feature>
<dbReference type="EMBL" id="QSFT01000001">
    <property type="protein sequence ID" value="RHA78981.1"/>
    <property type="molecule type" value="Genomic_DNA"/>
</dbReference>
<dbReference type="RefSeq" id="WP_118399793.1">
    <property type="nucleotide sequence ID" value="NZ_CABJGD010000001.1"/>
</dbReference>
<dbReference type="Proteomes" id="UP000283855">
    <property type="component" value="Unassembled WGS sequence"/>
</dbReference>
<reference evidence="2 3" key="1">
    <citation type="submission" date="2018-08" db="EMBL/GenBank/DDBJ databases">
        <title>A genome reference for cultivated species of the human gut microbiota.</title>
        <authorList>
            <person name="Zou Y."/>
            <person name="Xue W."/>
            <person name="Luo G."/>
        </authorList>
    </citation>
    <scope>NUCLEOTIDE SEQUENCE [LARGE SCALE GENOMIC DNA]</scope>
    <source>
        <strain evidence="2 3">AM42-38</strain>
    </source>
</reference>
<evidence type="ECO:0000313" key="3">
    <source>
        <dbReference type="Proteomes" id="UP000283855"/>
    </source>
</evidence>
<organism evidence="2 3">
    <name type="scientific">Phocaeicola coprophilus</name>
    <dbReference type="NCBI Taxonomy" id="387090"/>
    <lineage>
        <taxon>Bacteria</taxon>
        <taxon>Pseudomonadati</taxon>
        <taxon>Bacteroidota</taxon>
        <taxon>Bacteroidia</taxon>
        <taxon>Bacteroidales</taxon>
        <taxon>Bacteroidaceae</taxon>
        <taxon>Phocaeicola</taxon>
    </lineage>
</organism>
<accession>A0A413T594</accession>
<comment type="caution">
    <text evidence="2">The sequence shown here is derived from an EMBL/GenBank/DDBJ whole genome shotgun (WGS) entry which is preliminary data.</text>
</comment>
<evidence type="ECO:0000313" key="2">
    <source>
        <dbReference type="EMBL" id="RHA78981.1"/>
    </source>
</evidence>
<evidence type="ECO:0000256" key="1">
    <source>
        <dbReference type="SAM" id="MobiDB-lite"/>
    </source>
</evidence>
<dbReference type="AlphaFoldDB" id="A0A413T594"/>
<protein>
    <submittedName>
        <fullName evidence="2">Uncharacterized protein</fullName>
    </submittedName>
</protein>
<gene>
    <name evidence="2" type="ORF">DW921_00520</name>
</gene>
<sequence length="178" mass="19174">MADTSNGLMYGVAAVKFKTPEGEEKTLGWLDENGMQPAGNAPTFMDVMAAQVTDGPVDSIMTNPGSDAFTMNLIKLDAQSMVDIFGGKKETDDSYTPPVKFVANGVLTISMHSGHSFRIFNARLSRNGFQNGINMQNVLAMGIRVDMLKPTDGKERRYRTYPPGVKPDTADSTADAAG</sequence>